<dbReference type="InterPro" id="IPR036457">
    <property type="entry name" value="PPM-type-like_dom_sf"/>
</dbReference>
<organism evidence="2 3">
    <name type="scientific">Bacillus suaedaesalsae</name>
    <dbReference type="NCBI Taxonomy" id="2810349"/>
    <lineage>
        <taxon>Bacteria</taxon>
        <taxon>Bacillati</taxon>
        <taxon>Bacillota</taxon>
        <taxon>Bacilli</taxon>
        <taxon>Bacillales</taxon>
        <taxon>Bacillaceae</taxon>
        <taxon>Bacillus</taxon>
    </lineage>
</organism>
<dbReference type="Gene3D" id="3.60.40.10">
    <property type="entry name" value="PPM-type phosphatase domain"/>
    <property type="match status" value="1"/>
</dbReference>
<dbReference type="RefSeq" id="WP_204203065.1">
    <property type="nucleotide sequence ID" value="NZ_JAFELM010000026.1"/>
</dbReference>
<reference evidence="2 3" key="1">
    <citation type="submission" date="2021-02" db="EMBL/GenBank/DDBJ databases">
        <title>Bacillus sp. RD4P76, an endophyte from a halophyte.</title>
        <authorList>
            <person name="Sun J.-Q."/>
        </authorList>
    </citation>
    <scope>NUCLEOTIDE SEQUENCE [LARGE SCALE GENOMIC DNA]</scope>
    <source>
        <strain evidence="2 3">RD4P76</strain>
    </source>
</reference>
<accession>A0ABS2DGT5</accession>
<protein>
    <submittedName>
        <fullName evidence="2">SpoIIE family protein phosphatase</fullName>
    </submittedName>
</protein>
<dbReference type="SUPFAM" id="SSF81606">
    <property type="entry name" value="PP2C-like"/>
    <property type="match status" value="1"/>
</dbReference>
<evidence type="ECO:0000259" key="1">
    <source>
        <dbReference type="SMART" id="SM00331"/>
    </source>
</evidence>
<feature type="domain" description="PPM-type phosphatase" evidence="1">
    <location>
        <begin position="9"/>
        <end position="197"/>
    </location>
</feature>
<dbReference type="Pfam" id="PF07228">
    <property type="entry name" value="SpoIIE"/>
    <property type="match status" value="1"/>
</dbReference>
<gene>
    <name evidence="2" type="ORF">JR050_08415</name>
</gene>
<dbReference type="PANTHER" id="PTHR35801:SF1">
    <property type="entry name" value="PHOSPHOSERINE PHOSPHATASE RSBX"/>
    <property type="match status" value="1"/>
</dbReference>
<proteinExistence type="predicted"/>
<keyword evidence="3" id="KW-1185">Reference proteome</keyword>
<comment type="caution">
    <text evidence="2">The sequence shown here is derived from an EMBL/GenBank/DDBJ whole genome shotgun (WGS) entry which is preliminary data.</text>
</comment>
<name>A0ABS2DGT5_9BACI</name>
<dbReference type="Proteomes" id="UP001518925">
    <property type="component" value="Unassembled WGS sequence"/>
</dbReference>
<evidence type="ECO:0000313" key="2">
    <source>
        <dbReference type="EMBL" id="MBM6617690.1"/>
    </source>
</evidence>
<sequence length="199" mass="22067">MNEEVVTENLELYITQRSKVGQSSCGDSYITLLDDDYAVIALADGLGSGELAKESSIEVVNTIRQFHNEDVRSLFIRCNQALKTKRGVALAIAKVYYTRNEIVYSCIGNIRFTIISPTGKSTFPLPKVGYLSGKPVTPNIHRFSYDPCSVFVMNSDGVKATSTRELTVLQNSLPDMLTYLERNITTKDDATLLVGKIKQ</sequence>
<dbReference type="SMART" id="SM00331">
    <property type="entry name" value="PP2C_SIG"/>
    <property type="match status" value="1"/>
</dbReference>
<dbReference type="EMBL" id="JAFELM010000026">
    <property type="protein sequence ID" value="MBM6617690.1"/>
    <property type="molecule type" value="Genomic_DNA"/>
</dbReference>
<dbReference type="PANTHER" id="PTHR35801">
    <property type="entry name" value="PHOSPHOSERINE PHOSPHATASE RSBX"/>
    <property type="match status" value="1"/>
</dbReference>
<evidence type="ECO:0000313" key="3">
    <source>
        <dbReference type="Proteomes" id="UP001518925"/>
    </source>
</evidence>
<dbReference type="InterPro" id="IPR039248">
    <property type="entry name" value="Ptase_RsbX"/>
</dbReference>
<dbReference type="InterPro" id="IPR001932">
    <property type="entry name" value="PPM-type_phosphatase-like_dom"/>
</dbReference>